<evidence type="ECO:0000313" key="1">
    <source>
        <dbReference type="EMBL" id="AUP78491.1"/>
    </source>
</evidence>
<sequence length="275" mass="32229">MADMRTKMIKRDGISQLNTVKGENLLKETWKKHGFENLNSHKVYSFTANDTWKGLMGRMGKPWPEAKSKLKLKYAINTFDSQVEFLNGKKENTLAGLQSWQYYEKTPESDIGFTTYNKRIAFGLSAYHYFFEMLDRLKNAPIISYAGEKTFNSKQYHLIFVTWKDAKPHMQHDQYLLWINAETQLLEYAVYSLRDNYLKIPGYKAFYGSIKFSDYKSVDGILIPHKQIVFLNQPSRKDKSHLHQLIVEDFKFDDFDISELYPSSDIAKIGDKKLH</sequence>
<reference evidence="1 2" key="1">
    <citation type="submission" date="2018-01" db="EMBL/GenBank/DDBJ databases">
        <title>Complete genome sequence of Flavivirga eckloniae ECD14 isolated from seaweed Ecklonia cava.</title>
        <authorList>
            <person name="Lee J.H."/>
            <person name="Baik K.S."/>
            <person name="Seong C.N."/>
        </authorList>
    </citation>
    <scope>NUCLEOTIDE SEQUENCE [LARGE SCALE GENOMIC DNA]</scope>
    <source>
        <strain evidence="1 2">ECD14</strain>
    </source>
</reference>
<evidence type="ECO:0000313" key="2">
    <source>
        <dbReference type="Proteomes" id="UP000235826"/>
    </source>
</evidence>
<dbReference type="KEGG" id="fek:C1H87_07115"/>
<dbReference type="Pfam" id="PF20113">
    <property type="entry name" value="DUF6503"/>
    <property type="match status" value="1"/>
</dbReference>
<organism evidence="1 2">
    <name type="scientific">Flavivirga eckloniae</name>
    <dbReference type="NCBI Taxonomy" id="1803846"/>
    <lineage>
        <taxon>Bacteria</taxon>
        <taxon>Pseudomonadati</taxon>
        <taxon>Bacteroidota</taxon>
        <taxon>Flavobacteriia</taxon>
        <taxon>Flavobacteriales</taxon>
        <taxon>Flavobacteriaceae</taxon>
        <taxon>Flavivirga</taxon>
    </lineage>
</organism>
<name>A0A2K9PN55_9FLAO</name>
<dbReference type="AlphaFoldDB" id="A0A2K9PN55"/>
<protein>
    <submittedName>
        <fullName evidence="1">Uncharacterized protein</fullName>
    </submittedName>
</protein>
<dbReference type="InterPro" id="IPR045444">
    <property type="entry name" value="DUF6503"/>
</dbReference>
<gene>
    <name evidence="1" type="ORF">C1H87_07115</name>
</gene>
<dbReference type="EMBL" id="CP025791">
    <property type="protein sequence ID" value="AUP78491.1"/>
    <property type="molecule type" value="Genomic_DNA"/>
</dbReference>
<accession>A0A2K9PN55</accession>
<dbReference type="Proteomes" id="UP000235826">
    <property type="component" value="Chromosome"/>
</dbReference>
<proteinExistence type="predicted"/>
<keyword evidence="2" id="KW-1185">Reference proteome</keyword>